<sequence>MPRPEPMPLKERIKQHLSLHWFLWLLALACFLIAWNRGLALLYGMLALLLAVLAMSYLYPLWHLRGIGVSRPRQAEAQVGGTLHLRYTLTHRHNAYHIELTDELPFAVEEEHPGHFISHLPKRAELDLPVTCRQRGVFTLSRLRLACAYPFGVFRYHKTLETRPMEVTILPRTVAIGAPPMLTSRQHSVDGTIQTTGTGAQHEFAGVREYRQGDSLRHIHWAASARHQEMVVKEYEDQDRPSLLVVLDQSAAANIGEAPESTFETAITLCASVIRHAMEAGMAVHVMGRGQHETRFSVPSHCRDIRPYLEQLAHASADGNDDEDAYPGLVHEALATFPQTNTLMTFRNRSRRQTIEPPPGVTLLDMELVDESFIYPLRRFEQSWGDRHGNTLTYSITRNTALEGLFR</sequence>
<dbReference type="PANTHER" id="PTHR34351">
    <property type="entry name" value="SLR1927 PROTEIN-RELATED"/>
    <property type="match status" value="1"/>
</dbReference>
<comment type="caution">
    <text evidence="3">The sequence shown here is derived from an EMBL/GenBank/DDBJ whole genome shotgun (WGS) entry which is preliminary data.</text>
</comment>
<dbReference type="Proteomes" id="UP000295830">
    <property type="component" value="Unassembled WGS sequence"/>
</dbReference>
<dbReference type="OrthoDB" id="9812729at2"/>
<dbReference type="Pfam" id="PF01882">
    <property type="entry name" value="DUF58"/>
    <property type="match status" value="1"/>
</dbReference>
<feature type="transmembrane region" description="Helical" evidence="1">
    <location>
        <begin position="17"/>
        <end position="35"/>
    </location>
</feature>
<protein>
    <submittedName>
        <fullName evidence="3">Uncharacterized protein (DUF58 family)</fullName>
    </submittedName>
</protein>
<keyword evidence="1" id="KW-1133">Transmembrane helix</keyword>
<accession>A0A4R7JL99</accession>
<keyword evidence="1" id="KW-0812">Transmembrane</keyword>
<evidence type="ECO:0000313" key="4">
    <source>
        <dbReference type="Proteomes" id="UP000295830"/>
    </source>
</evidence>
<dbReference type="PANTHER" id="PTHR34351:SF1">
    <property type="entry name" value="SLR1927 PROTEIN"/>
    <property type="match status" value="1"/>
</dbReference>
<dbReference type="PROSITE" id="PS51257">
    <property type="entry name" value="PROKAR_LIPOPROTEIN"/>
    <property type="match status" value="1"/>
</dbReference>
<organism evidence="3 4">
    <name type="scientific">Halospina denitrificans</name>
    <dbReference type="NCBI Taxonomy" id="332522"/>
    <lineage>
        <taxon>Bacteria</taxon>
        <taxon>Pseudomonadati</taxon>
        <taxon>Pseudomonadota</taxon>
        <taxon>Gammaproteobacteria</taxon>
        <taxon>Halospina</taxon>
    </lineage>
</organism>
<dbReference type="AlphaFoldDB" id="A0A4R7JL99"/>
<name>A0A4R7JL99_9GAMM</name>
<dbReference type="InterPro" id="IPR002881">
    <property type="entry name" value="DUF58"/>
</dbReference>
<evidence type="ECO:0000256" key="1">
    <source>
        <dbReference type="SAM" id="Phobius"/>
    </source>
</evidence>
<keyword evidence="1" id="KW-0472">Membrane</keyword>
<feature type="transmembrane region" description="Helical" evidence="1">
    <location>
        <begin position="41"/>
        <end position="62"/>
    </location>
</feature>
<evidence type="ECO:0000313" key="3">
    <source>
        <dbReference type="EMBL" id="TDT38545.1"/>
    </source>
</evidence>
<feature type="domain" description="DUF58" evidence="2">
    <location>
        <begin position="207"/>
        <end position="299"/>
    </location>
</feature>
<proteinExistence type="predicted"/>
<reference evidence="3 4" key="1">
    <citation type="submission" date="2019-03" db="EMBL/GenBank/DDBJ databases">
        <title>Genomic Encyclopedia of Type Strains, Phase IV (KMG-IV): sequencing the most valuable type-strain genomes for metagenomic binning, comparative biology and taxonomic classification.</title>
        <authorList>
            <person name="Goeker M."/>
        </authorList>
    </citation>
    <scope>NUCLEOTIDE SEQUENCE [LARGE SCALE GENOMIC DNA]</scope>
    <source>
        <strain evidence="3 4">DSM 15505</strain>
    </source>
</reference>
<keyword evidence="4" id="KW-1185">Reference proteome</keyword>
<evidence type="ECO:0000259" key="2">
    <source>
        <dbReference type="Pfam" id="PF01882"/>
    </source>
</evidence>
<gene>
    <name evidence="3" type="ORF">DES49_2522</name>
</gene>
<dbReference type="EMBL" id="SOAX01000006">
    <property type="protein sequence ID" value="TDT38545.1"/>
    <property type="molecule type" value="Genomic_DNA"/>
</dbReference>